<protein>
    <submittedName>
        <fullName evidence="1">Uncharacterized protein</fullName>
    </submittedName>
</protein>
<name>A0A9P5CIY4_9HYPO</name>
<proteinExistence type="predicted"/>
<dbReference type="Proteomes" id="UP000801864">
    <property type="component" value="Unassembled WGS sequence"/>
</dbReference>
<evidence type="ECO:0000313" key="1">
    <source>
        <dbReference type="EMBL" id="KAF3076923.1"/>
    </source>
</evidence>
<keyword evidence="2" id="KW-1185">Reference proteome</keyword>
<gene>
    <name evidence="1" type="ORF">CFAM422_000554</name>
</gene>
<comment type="caution">
    <text evidence="1">The sequence shown here is derived from an EMBL/GenBank/DDBJ whole genome shotgun (WGS) entry which is preliminary data.</text>
</comment>
<dbReference type="EMBL" id="QLNT01000001">
    <property type="protein sequence ID" value="KAF3076923.1"/>
    <property type="molecule type" value="Genomic_DNA"/>
</dbReference>
<organism evidence="1 2">
    <name type="scientific">Trichoderma lentiforme</name>
    <dbReference type="NCBI Taxonomy" id="1567552"/>
    <lineage>
        <taxon>Eukaryota</taxon>
        <taxon>Fungi</taxon>
        <taxon>Dikarya</taxon>
        <taxon>Ascomycota</taxon>
        <taxon>Pezizomycotina</taxon>
        <taxon>Sordariomycetes</taxon>
        <taxon>Hypocreomycetidae</taxon>
        <taxon>Hypocreales</taxon>
        <taxon>Hypocreaceae</taxon>
        <taxon>Trichoderma</taxon>
    </lineage>
</organism>
<sequence length="69" mass="7434">MRETGKDSTLSSGLDFANSLFVLLAGSWTPPSPRVGRPPTAGLLNSTTLFMDYLLTCKAPMQQISNDES</sequence>
<dbReference type="AlphaFoldDB" id="A0A9P5CIY4"/>
<accession>A0A9P5CIY4</accession>
<reference evidence="1 2" key="1">
    <citation type="submission" date="2018-06" db="EMBL/GenBank/DDBJ databases">
        <title>Genome analysis of cellulolytic fungus Trichoderma lentiforme CFAM-422.</title>
        <authorList>
            <person name="Steindorff A.S."/>
            <person name="Formighieri E.F."/>
            <person name="Midorikawa G.E.O."/>
            <person name="Tamietti M.S."/>
            <person name="Ramos E.Z."/>
            <person name="Silva A.S."/>
            <person name="Bon E.P.S."/>
            <person name="Mendes T.D."/>
            <person name="Damaso M.C.T."/>
            <person name="Favaro L.C.L."/>
        </authorList>
    </citation>
    <scope>NUCLEOTIDE SEQUENCE [LARGE SCALE GENOMIC DNA]</scope>
    <source>
        <strain evidence="1 2">CFAM-422</strain>
    </source>
</reference>
<evidence type="ECO:0000313" key="2">
    <source>
        <dbReference type="Proteomes" id="UP000801864"/>
    </source>
</evidence>